<feature type="compositionally biased region" description="Basic and acidic residues" evidence="1">
    <location>
        <begin position="124"/>
        <end position="134"/>
    </location>
</feature>
<dbReference type="EMBL" id="CAAALY010023878">
    <property type="protein sequence ID" value="VEL15226.1"/>
    <property type="molecule type" value="Genomic_DNA"/>
</dbReference>
<gene>
    <name evidence="2" type="ORF">PXEA_LOCUS8666</name>
</gene>
<feature type="compositionally biased region" description="Acidic residues" evidence="1">
    <location>
        <begin position="61"/>
        <end position="87"/>
    </location>
</feature>
<dbReference type="AlphaFoldDB" id="A0A448WM32"/>
<name>A0A448WM32_9PLAT</name>
<accession>A0A448WM32</accession>
<feature type="compositionally biased region" description="Acidic residues" evidence="1">
    <location>
        <begin position="135"/>
        <end position="150"/>
    </location>
</feature>
<feature type="region of interest" description="Disordered" evidence="1">
    <location>
        <begin position="49"/>
        <end position="161"/>
    </location>
</feature>
<evidence type="ECO:0000256" key="1">
    <source>
        <dbReference type="SAM" id="MobiDB-lite"/>
    </source>
</evidence>
<evidence type="ECO:0000313" key="3">
    <source>
        <dbReference type="Proteomes" id="UP000784294"/>
    </source>
</evidence>
<protein>
    <submittedName>
        <fullName evidence="2">Uncharacterized protein</fullName>
    </submittedName>
</protein>
<proteinExistence type="predicted"/>
<keyword evidence="3" id="KW-1185">Reference proteome</keyword>
<dbReference type="Proteomes" id="UP000784294">
    <property type="component" value="Unassembled WGS sequence"/>
</dbReference>
<reference evidence="2" key="1">
    <citation type="submission" date="2018-11" db="EMBL/GenBank/DDBJ databases">
        <authorList>
            <consortium name="Pathogen Informatics"/>
        </authorList>
    </citation>
    <scope>NUCLEOTIDE SEQUENCE</scope>
</reference>
<dbReference type="OrthoDB" id="10211403at2759"/>
<organism evidence="2 3">
    <name type="scientific">Protopolystoma xenopodis</name>
    <dbReference type="NCBI Taxonomy" id="117903"/>
    <lineage>
        <taxon>Eukaryota</taxon>
        <taxon>Metazoa</taxon>
        <taxon>Spiralia</taxon>
        <taxon>Lophotrochozoa</taxon>
        <taxon>Platyhelminthes</taxon>
        <taxon>Monogenea</taxon>
        <taxon>Polyopisthocotylea</taxon>
        <taxon>Polystomatidea</taxon>
        <taxon>Polystomatidae</taxon>
        <taxon>Protopolystoma</taxon>
    </lineage>
</organism>
<evidence type="ECO:0000313" key="2">
    <source>
        <dbReference type="EMBL" id="VEL15226.1"/>
    </source>
</evidence>
<comment type="caution">
    <text evidence="2">The sequence shown here is derived from an EMBL/GenBank/DDBJ whole genome shotgun (WGS) entry which is preliminary data.</text>
</comment>
<sequence>MSICGWRMHNPNCLLSFPFAPILVPPMRSQTINQHLNQLHNEFVREQKLQEAAGKKQSPAAEEEEEDDGAPAAAAEEEAAPGEEEEEAPIKKKRKALPLKISNFEKKTEAQSPAGEEEQVGPPEENKEKTPVAEEKEEGADGEEEAPEVEEIIKDPPVVERPTLRKQLRKAIMKRLRRHSTQRLNCCCRPNTMA</sequence>